<evidence type="ECO:0000313" key="3">
    <source>
        <dbReference type="Proteomes" id="UP000326170"/>
    </source>
</evidence>
<proteinExistence type="predicted"/>
<dbReference type="Gene3D" id="3.90.79.10">
    <property type="entry name" value="Nucleoside Triphosphate Pyrophosphohydrolase"/>
    <property type="match status" value="1"/>
</dbReference>
<protein>
    <recommendedName>
        <fullName evidence="4">Nudix hydrolase domain-containing protein</fullName>
    </recommendedName>
</protein>
<dbReference type="SUPFAM" id="SSF55811">
    <property type="entry name" value="Nudix"/>
    <property type="match status" value="1"/>
</dbReference>
<dbReference type="EMBL" id="CP045488">
    <property type="protein sequence ID" value="QFU81654.1"/>
    <property type="molecule type" value="Genomic_DNA"/>
</dbReference>
<organism evidence="2 3">
    <name type="scientific">Natronorubrum aibiense</name>
    <dbReference type="NCBI Taxonomy" id="348826"/>
    <lineage>
        <taxon>Archaea</taxon>
        <taxon>Methanobacteriati</taxon>
        <taxon>Methanobacteriota</taxon>
        <taxon>Stenosarchaea group</taxon>
        <taxon>Halobacteria</taxon>
        <taxon>Halobacteriales</taxon>
        <taxon>Natrialbaceae</taxon>
        <taxon>Natronorubrum</taxon>
    </lineage>
</organism>
<dbReference type="KEGG" id="nas:GCU68_03300"/>
<keyword evidence="3" id="KW-1185">Reference proteome</keyword>
<reference evidence="2 3" key="1">
    <citation type="journal article" date="2007" name="Int. J. Syst. Evol. Microbiol.">
        <title>Natronorubrum sulfidifaciens sp. nov., an extremely haloalkaliphilic archaeon isolated from Aiding salt lake in Xin-Jiang, China.</title>
        <authorList>
            <person name="Cui H.L."/>
            <person name="Tohty D."/>
            <person name="Liu H.C."/>
            <person name="Liu S.J."/>
            <person name="Oren A."/>
            <person name="Zhou P.J."/>
        </authorList>
    </citation>
    <scope>NUCLEOTIDE SEQUENCE [LARGE SCALE GENOMIC DNA]</scope>
    <source>
        <strain evidence="2 3">7-3</strain>
    </source>
</reference>
<accession>A0A5P9P0K5</accession>
<name>A0A5P9P0K5_9EURY</name>
<evidence type="ECO:0008006" key="4">
    <source>
        <dbReference type="Google" id="ProtNLM"/>
    </source>
</evidence>
<feature type="region of interest" description="Disordered" evidence="1">
    <location>
        <begin position="122"/>
        <end position="179"/>
    </location>
</feature>
<feature type="compositionally biased region" description="Basic and acidic residues" evidence="1">
    <location>
        <begin position="152"/>
        <end position="164"/>
    </location>
</feature>
<dbReference type="AlphaFoldDB" id="A0A5P9P0K5"/>
<evidence type="ECO:0000313" key="2">
    <source>
        <dbReference type="EMBL" id="QFU81654.1"/>
    </source>
</evidence>
<dbReference type="InterPro" id="IPR015797">
    <property type="entry name" value="NUDIX_hydrolase-like_dom_sf"/>
</dbReference>
<sequence>MELPDPETLCDREDVECETETRSVTRGELEAARDIETHVTVGIINDGGDVLWIDDGSRDWTLPAAPVSRNETWATAARRIAAAATGVDVDLDAPVRVRRVAFQHDDQRHTTYNVVVRTAPVSGRPVGDEPIVPAGDDSLSGSSDEPTALGTARHERLWLDHVPESESTGVDADVRSVLE</sequence>
<dbReference type="OrthoDB" id="195398at2157"/>
<dbReference type="Proteomes" id="UP000326170">
    <property type="component" value="Chromosome"/>
</dbReference>
<evidence type="ECO:0000256" key="1">
    <source>
        <dbReference type="SAM" id="MobiDB-lite"/>
    </source>
</evidence>
<dbReference type="GeneID" id="42300043"/>
<dbReference type="RefSeq" id="WP_152939035.1">
    <property type="nucleotide sequence ID" value="NZ_CP045488.1"/>
</dbReference>
<gene>
    <name evidence="2" type="ORF">GCU68_03300</name>
</gene>